<evidence type="ECO:0000313" key="1">
    <source>
        <dbReference type="EMBL" id="KIK88109.1"/>
    </source>
</evidence>
<proteinExistence type="predicted"/>
<dbReference type="HOGENOM" id="CLU_2146694_0_0_1"/>
<protein>
    <submittedName>
        <fullName evidence="1">Uncharacterized protein</fullName>
    </submittedName>
</protein>
<sequence>MCNQDTSTRACMQCMLSSPSYHHITESTRKIRISHLLLIVDSLAALYCIPHRVPPCHANRGQDDNDATTPMTSKKGHLTIRRPWQVTHCHCYITGHACSRSTACVVPVSRHR</sequence>
<gene>
    <name evidence="1" type="ORF">PAXRUDRAFT_688354</name>
</gene>
<dbReference type="InParanoid" id="A0A0D0DTY1"/>
<name>A0A0D0DTY1_9AGAM</name>
<dbReference type="Proteomes" id="UP000054538">
    <property type="component" value="Unassembled WGS sequence"/>
</dbReference>
<evidence type="ECO:0000313" key="2">
    <source>
        <dbReference type="Proteomes" id="UP000054538"/>
    </source>
</evidence>
<reference evidence="1 2" key="1">
    <citation type="submission" date="2014-04" db="EMBL/GenBank/DDBJ databases">
        <authorList>
            <consortium name="DOE Joint Genome Institute"/>
            <person name="Kuo A."/>
            <person name="Kohler A."/>
            <person name="Jargeat P."/>
            <person name="Nagy L.G."/>
            <person name="Floudas D."/>
            <person name="Copeland A."/>
            <person name="Barry K.W."/>
            <person name="Cichocki N."/>
            <person name="Veneault-Fourrey C."/>
            <person name="LaButti K."/>
            <person name="Lindquist E.A."/>
            <person name="Lipzen A."/>
            <person name="Lundell T."/>
            <person name="Morin E."/>
            <person name="Murat C."/>
            <person name="Sun H."/>
            <person name="Tunlid A."/>
            <person name="Henrissat B."/>
            <person name="Grigoriev I.V."/>
            <person name="Hibbett D.S."/>
            <person name="Martin F."/>
            <person name="Nordberg H.P."/>
            <person name="Cantor M.N."/>
            <person name="Hua S.X."/>
        </authorList>
    </citation>
    <scope>NUCLEOTIDE SEQUENCE [LARGE SCALE GENOMIC DNA]</scope>
    <source>
        <strain evidence="1 2">Ve08.2h10</strain>
    </source>
</reference>
<dbReference type="AlphaFoldDB" id="A0A0D0DTY1"/>
<accession>A0A0D0DTY1</accession>
<organism evidence="1 2">
    <name type="scientific">Paxillus rubicundulus Ve08.2h10</name>
    <dbReference type="NCBI Taxonomy" id="930991"/>
    <lineage>
        <taxon>Eukaryota</taxon>
        <taxon>Fungi</taxon>
        <taxon>Dikarya</taxon>
        <taxon>Basidiomycota</taxon>
        <taxon>Agaricomycotina</taxon>
        <taxon>Agaricomycetes</taxon>
        <taxon>Agaricomycetidae</taxon>
        <taxon>Boletales</taxon>
        <taxon>Paxilineae</taxon>
        <taxon>Paxillaceae</taxon>
        <taxon>Paxillus</taxon>
    </lineage>
</organism>
<dbReference type="EMBL" id="KN825538">
    <property type="protein sequence ID" value="KIK88109.1"/>
    <property type="molecule type" value="Genomic_DNA"/>
</dbReference>
<reference evidence="2" key="2">
    <citation type="submission" date="2015-01" db="EMBL/GenBank/DDBJ databases">
        <title>Evolutionary Origins and Diversification of the Mycorrhizal Mutualists.</title>
        <authorList>
            <consortium name="DOE Joint Genome Institute"/>
            <consortium name="Mycorrhizal Genomics Consortium"/>
            <person name="Kohler A."/>
            <person name="Kuo A."/>
            <person name="Nagy L.G."/>
            <person name="Floudas D."/>
            <person name="Copeland A."/>
            <person name="Barry K.W."/>
            <person name="Cichocki N."/>
            <person name="Veneault-Fourrey C."/>
            <person name="LaButti K."/>
            <person name="Lindquist E.A."/>
            <person name="Lipzen A."/>
            <person name="Lundell T."/>
            <person name="Morin E."/>
            <person name="Murat C."/>
            <person name="Riley R."/>
            <person name="Ohm R."/>
            <person name="Sun H."/>
            <person name="Tunlid A."/>
            <person name="Henrissat B."/>
            <person name="Grigoriev I.V."/>
            <person name="Hibbett D.S."/>
            <person name="Martin F."/>
        </authorList>
    </citation>
    <scope>NUCLEOTIDE SEQUENCE [LARGE SCALE GENOMIC DNA]</scope>
    <source>
        <strain evidence="2">Ve08.2h10</strain>
    </source>
</reference>
<keyword evidence="2" id="KW-1185">Reference proteome</keyword>